<evidence type="ECO:0000256" key="1">
    <source>
        <dbReference type="ARBA" id="ARBA00004123"/>
    </source>
</evidence>
<dbReference type="CDD" id="cd12148">
    <property type="entry name" value="fungal_TF_MHR"/>
    <property type="match status" value="1"/>
</dbReference>
<dbReference type="OrthoDB" id="2534600at2759"/>
<dbReference type="PROSITE" id="PS00463">
    <property type="entry name" value="ZN2_CY6_FUNGAL_1"/>
    <property type="match status" value="1"/>
</dbReference>
<dbReference type="Proteomes" id="UP000736672">
    <property type="component" value="Unassembled WGS sequence"/>
</dbReference>
<dbReference type="CDD" id="cd00067">
    <property type="entry name" value="GAL4"/>
    <property type="match status" value="1"/>
</dbReference>
<feature type="region of interest" description="Disordered" evidence="5">
    <location>
        <begin position="121"/>
        <end position="141"/>
    </location>
</feature>
<comment type="subcellular location">
    <subcellularLocation>
        <location evidence="1">Nucleus</location>
    </subcellularLocation>
</comment>
<evidence type="ECO:0000259" key="6">
    <source>
        <dbReference type="PROSITE" id="PS50048"/>
    </source>
</evidence>
<dbReference type="GO" id="GO:0005634">
    <property type="term" value="C:nucleus"/>
    <property type="evidence" value="ECO:0007669"/>
    <property type="project" value="UniProtKB-SubCell"/>
</dbReference>
<dbReference type="InterPro" id="IPR036864">
    <property type="entry name" value="Zn2-C6_fun-type_DNA-bd_sf"/>
</dbReference>
<dbReference type="GO" id="GO:0000981">
    <property type="term" value="F:DNA-binding transcription factor activity, RNA polymerase II-specific"/>
    <property type="evidence" value="ECO:0007669"/>
    <property type="project" value="InterPro"/>
</dbReference>
<evidence type="ECO:0000256" key="4">
    <source>
        <dbReference type="ARBA" id="ARBA00023242"/>
    </source>
</evidence>
<protein>
    <recommendedName>
        <fullName evidence="6">Zn(2)-C6 fungal-type domain-containing protein</fullName>
    </recommendedName>
</protein>
<dbReference type="Gene3D" id="4.10.240.10">
    <property type="entry name" value="Zn(2)-C6 fungal-type DNA-binding domain"/>
    <property type="match status" value="1"/>
</dbReference>
<sequence>MHVCGKQSQKILEKIDEFANICCLVLIKLAPCSRCRPLASSASDPHKKPPENSPRRIAFQRHYNIRFMRTSMKNNRQVPLSRRACDACKRRKIKCDGALPSCAFCRISALQCTFEIAPKKRGRKPANNSTSSPASQLESPEPAAPLHLAQASDKLRVSYLLEPGAEAPIKASDSLPLCVIKRAREIKSVLLTKLQALVPSTTPLNIVDKCIRLFTQYQFPAAPLCHEPSLWQSANQFFKEPQLEAAAGQDALTSLRAYTLLSALCASIASIHRDAVIGPQTIAVSAAFYTASRETFQLYEDIDLEYPDSSSLSIRSLHSSAIQQLTGKSQLAHRVVGQARLLALDLRLYDETSLASYPPLEAQLLRNNFWHLLTSDHTAAALGTRPYLLHEALFDPGLTVNPYQQEPTPMLDYGRYENSPQLEKQVLDGFYMGCRMRHIAAKLMWALRSKSRDDRYEENDDSSISPVSDLPDMWNEFSHILDDYNPTLPLEDGGNLASSQQAFIRQYQNETLFTQTTQLRIAMHALRMAILRHCIVYKVAGLLGPDWSDESLLVSRVVEGGRDFVSTLIELPVHHLQIMGEPWIEQIRLAGSVLLELSQNQDGDVKEEAGVQLTRLVDVLSRLNSKATDELVFKGA</sequence>
<dbReference type="SUPFAM" id="SSF57701">
    <property type="entry name" value="Zn2/Cys6 DNA-binding domain"/>
    <property type="match status" value="1"/>
</dbReference>
<dbReference type="GO" id="GO:0003677">
    <property type="term" value="F:DNA binding"/>
    <property type="evidence" value="ECO:0007669"/>
    <property type="project" value="UniProtKB-KW"/>
</dbReference>
<evidence type="ECO:0000256" key="2">
    <source>
        <dbReference type="ARBA" id="ARBA00022723"/>
    </source>
</evidence>
<evidence type="ECO:0000313" key="8">
    <source>
        <dbReference type="Proteomes" id="UP000736672"/>
    </source>
</evidence>
<evidence type="ECO:0000256" key="5">
    <source>
        <dbReference type="SAM" id="MobiDB-lite"/>
    </source>
</evidence>
<feature type="domain" description="Zn(2)-C6 fungal-type" evidence="6">
    <location>
        <begin position="84"/>
        <end position="114"/>
    </location>
</feature>
<accession>A0A9P9HYR0</accession>
<dbReference type="Pfam" id="PF00172">
    <property type="entry name" value="Zn_clus"/>
    <property type="match status" value="1"/>
</dbReference>
<organism evidence="7 8">
    <name type="scientific">Fusarium solani</name>
    <name type="common">Filamentous fungus</name>
    <dbReference type="NCBI Taxonomy" id="169388"/>
    <lineage>
        <taxon>Eukaryota</taxon>
        <taxon>Fungi</taxon>
        <taxon>Dikarya</taxon>
        <taxon>Ascomycota</taxon>
        <taxon>Pezizomycotina</taxon>
        <taxon>Sordariomycetes</taxon>
        <taxon>Hypocreomycetidae</taxon>
        <taxon>Hypocreales</taxon>
        <taxon>Nectriaceae</taxon>
        <taxon>Fusarium</taxon>
        <taxon>Fusarium solani species complex</taxon>
    </lineage>
</organism>
<keyword evidence="8" id="KW-1185">Reference proteome</keyword>
<dbReference type="PANTHER" id="PTHR46910">
    <property type="entry name" value="TRANSCRIPTION FACTOR PDR1"/>
    <property type="match status" value="1"/>
</dbReference>
<evidence type="ECO:0000313" key="7">
    <source>
        <dbReference type="EMBL" id="KAH7266000.1"/>
    </source>
</evidence>
<dbReference type="AlphaFoldDB" id="A0A9P9HYR0"/>
<comment type="caution">
    <text evidence="7">The sequence shown here is derived from an EMBL/GenBank/DDBJ whole genome shotgun (WGS) entry which is preliminary data.</text>
</comment>
<dbReference type="GO" id="GO:0008270">
    <property type="term" value="F:zinc ion binding"/>
    <property type="evidence" value="ECO:0007669"/>
    <property type="project" value="InterPro"/>
</dbReference>
<dbReference type="EMBL" id="JAGTJS010000006">
    <property type="protein sequence ID" value="KAH7266000.1"/>
    <property type="molecule type" value="Genomic_DNA"/>
</dbReference>
<keyword evidence="4" id="KW-0539">Nucleus</keyword>
<name>A0A9P9HYR0_FUSSL</name>
<dbReference type="PANTHER" id="PTHR46910:SF3">
    <property type="entry name" value="HALOTOLERANCE PROTEIN 9-RELATED"/>
    <property type="match status" value="1"/>
</dbReference>
<reference evidence="7" key="1">
    <citation type="journal article" date="2021" name="Nat. Commun.">
        <title>Genetic determinants of endophytism in the Arabidopsis root mycobiome.</title>
        <authorList>
            <person name="Mesny F."/>
            <person name="Miyauchi S."/>
            <person name="Thiergart T."/>
            <person name="Pickel B."/>
            <person name="Atanasova L."/>
            <person name="Karlsson M."/>
            <person name="Huettel B."/>
            <person name="Barry K.W."/>
            <person name="Haridas S."/>
            <person name="Chen C."/>
            <person name="Bauer D."/>
            <person name="Andreopoulos W."/>
            <person name="Pangilinan J."/>
            <person name="LaButti K."/>
            <person name="Riley R."/>
            <person name="Lipzen A."/>
            <person name="Clum A."/>
            <person name="Drula E."/>
            <person name="Henrissat B."/>
            <person name="Kohler A."/>
            <person name="Grigoriev I.V."/>
            <person name="Martin F.M."/>
            <person name="Hacquard S."/>
        </authorList>
    </citation>
    <scope>NUCLEOTIDE SEQUENCE</scope>
    <source>
        <strain evidence="7">FSSC 5 MPI-SDFR-AT-0091</strain>
    </source>
</reference>
<evidence type="ECO:0000256" key="3">
    <source>
        <dbReference type="ARBA" id="ARBA00023125"/>
    </source>
</evidence>
<dbReference type="SMART" id="SM00066">
    <property type="entry name" value="GAL4"/>
    <property type="match status" value="1"/>
</dbReference>
<gene>
    <name evidence="7" type="ORF">B0J15DRAFT_534191</name>
</gene>
<dbReference type="PROSITE" id="PS50048">
    <property type="entry name" value="ZN2_CY6_FUNGAL_2"/>
    <property type="match status" value="1"/>
</dbReference>
<dbReference type="InterPro" id="IPR001138">
    <property type="entry name" value="Zn2Cys6_DnaBD"/>
</dbReference>
<keyword evidence="3" id="KW-0238">DNA-binding</keyword>
<dbReference type="InterPro" id="IPR050987">
    <property type="entry name" value="AtrR-like"/>
</dbReference>
<feature type="compositionally biased region" description="Polar residues" evidence="5">
    <location>
        <begin position="126"/>
        <end position="138"/>
    </location>
</feature>
<keyword evidence="2" id="KW-0479">Metal-binding</keyword>
<proteinExistence type="predicted"/>